<dbReference type="Proteomes" id="UP001595476">
    <property type="component" value="Unassembled WGS sequence"/>
</dbReference>
<evidence type="ECO:0000313" key="3">
    <source>
        <dbReference type="Proteomes" id="UP001595476"/>
    </source>
</evidence>
<dbReference type="PROSITE" id="PS51257">
    <property type="entry name" value="PROKAR_LIPOPROTEIN"/>
    <property type="match status" value="1"/>
</dbReference>
<feature type="region of interest" description="Disordered" evidence="1">
    <location>
        <begin position="275"/>
        <end position="308"/>
    </location>
</feature>
<dbReference type="EMBL" id="JBHRSZ010000002">
    <property type="protein sequence ID" value="MFC3150156.1"/>
    <property type="molecule type" value="Genomic_DNA"/>
</dbReference>
<dbReference type="RefSeq" id="WP_386716436.1">
    <property type="nucleotide sequence ID" value="NZ_JBHRSZ010000002.1"/>
</dbReference>
<accession>A0ABV7HC19</accession>
<reference evidence="3" key="1">
    <citation type="journal article" date="2019" name="Int. J. Syst. Evol. Microbiol.">
        <title>The Global Catalogue of Microorganisms (GCM) 10K type strain sequencing project: providing services to taxonomists for standard genome sequencing and annotation.</title>
        <authorList>
            <consortium name="The Broad Institute Genomics Platform"/>
            <consortium name="The Broad Institute Genome Sequencing Center for Infectious Disease"/>
            <person name="Wu L."/>
            <person name="Ma J."/>
        </authorList>
    </citation>
    <scope>NUCLEOTIDE SEQUENCE [LARGE SCALE GENOMIC DNA]</scope>
    <source>
        <strain evidence="3">KCTC 52438</strain>
    </source>
</reference>
<protein>
    <recommendedName>
        <fullName evidence="4">YD repeat-containing protein</fullName>
    </recommendedName>
</protein>
<name>A0ABV7HC19_9GAMM</name>
<evidence type="ECO:0008006" key="4">
    <source>
        <dbReference type="Google" id="ProtNLM"/>
    </source>
</evidence>
<evidence type="ECO:0000313" key="2">
    <source>
        <dbReference type="EMBL" id="MFC3150156.1"/>
    </source>
</evidence>
<sequence>MNKEILLAAIICSSLTACGDSSSSNSKSTEPNNDGSASGGTSTPGELVGQISNITGLGYTAGDYTGVVNANGEFNYDEGDTVTFSLGGIELGQIAAAESLSLADLFPNLPETAASFRKAMRDGYFGRIHSQTQSEFESSHTYSYGSENELHKASNLMQLLLAMDEDTDSSNGIDLLTSDWNTQLAQISSEDLPLKSHLYDFSTYPSVVRFQQGYAVSLVMDKADPLAYLYSLSGKSIEVNPLVQTVKTDDDTQIVNFEFNDRYLLSKEERVDTDAQDISTRSSEYDSKGNITKHLTENDTNGDGSPEHSTEIRYNYNTFGGLTQYNYRRYTANNGDTPTYDKRQVHGRIDDRLLATNTVITNILQPNDPIIRYRRTYDSNFKLTNWVSETVDSTTDTVIQTSSSYALSYLESGDIENMISHSYDGSGSLYRIREYSYEYADNQRQGSEETLNAARELIEIEQLTETLDNSGRVVSKELLNANSNNETDSISTLSYTYDDSGRIIACNMEIDSDGNGSIDSISRQRHVYNDVGIAELIYEEDADVNGEFERQDTFQFTYGENGQWLEDPMTNSKAFNYSNTPATNGVRYLITEYNVVDRSIFDQNDICTVH</sequence>
<evidence type="ECO:0000256" key="1">
    <source>
        <dbReference type="SAM" id="MobiDB-lite"/>
    </source>
</evidence>
<gene>
    <name evidence="2" type="ORF">ACFOEK_03890</name>
</gene>
<feature type="region of interest" description="Disordered" evidence="1">
    <location>
        <begin position="17"/>
        <end position="45"/>
    </location>
</feature>
<comment type="caution">
    <text evidence="2">The sequence shown here is derived from an EMBL/GenBank/DDBJ whole genome shotgun (WGS) entry which is preliminary data.</text>
</comment>
<feature type="compositionally biased region" description="Polar residues" evidence="1">
    <location>
        <begin position="29"/>
        <end position="45"/>
    </location>
</feature>
<organism evidence="2 3">
    <name type="scientific">Litoribrevibacter euphylliae</name>
    <dbReference type="NCBI Taxonomy" id="1834034"/>
    <lineage>
        <taxon>Bacteria</taxon>
        <taxon>Pseudomonadati</taxon>
        <taxon>Pseudomonadota</taxon>
        <taxon>Gammaproteobacteria</taxon>
        <taxon>Oceanospirillales</taxon>
        <taxon>Oceanospirillaceae</taxon>
        <taxon>Litoribrevibacter</taxon>
    </lineage>
</organism>
<proteinExistence type="predicted"/>
<keyword evidence="3" id="KW-1185">Reference proteome</keyword>